<dbReference type="GO" id="GO:0005930">
    <property type="term" value="C:axoneme"/>
    <property type="evidence" value="ECO:0007669"/>
    <property type="project" value="UniProtKB-SubCell"/>
</dbReference>
<dbReference type="SUPFAM" id="SSF52058">
    <property type="entry name" value="L domain-like"/>
    <property type="match status" value="1"/>
</dbReference>
<feature type="region of interest" description="Disordered" evidence="4">
    <location>
        <begin position="1073"/>
        <end position="1106"/>
    </location>
</feature>
<feature type="region of interest" description="Disordered" evidence="4">
    <location>
        <begin position="743"/>
        <end position="785"/>
    </location>
</feature>
<dbReference type="InterPro" id="IPR000595">
    <property type="entry name" value="cNMP-bd_dom"/>
</dbReference>
<reference evidence="6 7" key="1">
    <citation type="journal article" date="2018" name="Sci. Rep.">
        <title>Raphidocelis subcapitata (=Pseudokirchneriella subcapitata) provides an insight into genome evolution and environmental adaptations in the Sphaeropleales.</title>
        <authorList>
            <person name="Suzuki S."/>
            <person name="Yamaguchi H."/>
            <person name="Nakajima N."/>
            <person name="Kawachi M."/>
        </authorList>
    </citation>
    <scope>NUCLEOTIDE SEQUENCE [LARGE SCALE GENOMIC DNA]</scope>
    <source>
        <strain evidence="6 7">NIES-35</strain>
    </source>
</reference>
<dbReference type="SMART" id="SM00364">
    <property type="entry name" value="LRR_BAC"/>
    <property type="match status" value="7"/>
</dbReference>
<dbReference type="STRING" id="307507.A0A2V0NRG8"/>
<comment type="subcellular location">
    <subcellularLocation>
        <location evidence="1">Cytoplasm</location>
        <location evidence="1">Cytoskeleton</location>
        <location evidence="1">Cilium axoneme</location>
    </subcellularLocation>
</comment>
<feature type="compositionally biased region" description="Low complexity" evidence="4">
    <location>
        <begin position="1645"/>
        <end position="1663"/>
    </location>
</feature>
<protein>
    <recommendedName>
        <fullName evidence="5">Cyclic nucleotide-binding domain-containing protein</fullName>
    </recommendedName>
</protein>
<dbReference type="InterPro" id="IPR014710">
    <property type="entry name" value="RmlC-like_jellyroll"/>
</dbReference>
<name>A0A2V0NRG8_9CHLO</name>
<feature type="compositionally biased region" description="Low complexity" evidence="4">
    <location>
        <begin position="960"/>
        <end position="970"/>
    </location>
</feature>
<evidence type="ECO:0000256" key="4">
    <source>
        <dbReference type="SAM" id="MobiDB-lite"/>
    </source>
</evidence>
<keyword evidence="7" id="KW-1185">Reference proteome</keyword>
<evidence type="ECO:0000256" key="1">
    <source>
        <dbReference type="ARBA" id="ARBA00004430"/>
    </source>
</evidence>
<accession>A0A2V0NRG8</accession>
<feature type="compositionally biased region" description="Gly residues" evidence="4">
    <location>
        <begin position="743"/>
        <end position="753"/>
    </location>
</feature>
<dbReference type="PROSITE" id="PS50042">
    <property type="entry name" value="CNMP_BINDING_3"/>
    <property type="match status" value="1"/>
</dbReference>
<dbReference type="InterPro" id="IPR003591">
    <property type="entry name" value="Leu-rich_rpt_typical-subtyp"/>
</dbReference>
<feature type="compositionally biased region" description="Gly residues" evidence="4">
    <location>
        <begin position="622"/>
        <end position="632"/>
    </location>
</feature>
<evidence type="ECO:0000313" key="7">
    <source>
        <dbReference type="Proteomes" id="UP000247498"/>
    </source>
</evidence>
<feature type="region of interest" description="Disordered" evidence="4">
    <location>
        <begin position="818"/>
        <end position="896"/>
    </location>
</feature>
<feature type="compositionally biased region" description="Low complexity" evidence="4">
    <location>
        <begin position="774"/>
        <end position="785"/>
    </location>
</feature>
<dbReference type="OrthoDB" id="546590at2759"/>
<organism evidence="6 7">
    <name type="scientific">Raphidocelis subcapitata</name>
    <dbReference type="NCBI Taxonomy" id="307507"/>
    <lineage>
        <taxon>Eukaryota</taxon>
        <taxon>Viridiplantae</taxon>
        <taxon>Chlorophyta</taxon>
        <taxon>core chlorophytes</taxon>
        <taxon>Chlorophyceae</taxon>
        <taxon>CS clade</taxon>
        <taxon>Sphaeropleales</taxon>
        <taxon>Selenastraceae</taxon>
        <taxon>Raphidocelis</taxon>
    </lineage>
</organism>
<keyword evidence="2" id="KW-0433">Leucine-rich repeat</keyword>
<dbReference type="PANTHER" id="PTHR48051">
    <property type="match status" value="1"/>
</dbReference>
<proteinExistence type="predicted"/>
<feature type="compositionally biased region" description="Gly residues" evidence="4">
    <location>
        <begin position="1440"/>
        <end position="1454"/>
    </location>
</feature>
<feature type="compositionally biased region" description="Low complexity" evidence="4">
    <location>
        <begin position="978"/>
        <end position="1022"/>
    </location>
</feature>
<comment type="caution">
    <text evidence="6">The sequence shown here is derived from an EMBL/GenBank/DDBJ whole genome shotgun (WGS) entry which is preliminary data.</text>
</comment>
<feature type="region of interest" description="Disordered" evidence="4">
    <location>
        <begin position="604"/>
        <end position="633"/>
    </location>
</feature>
<dbReference type="PANTHER" id="PTHR48051:SF1">
    <property type="entry name" value="RAS SUPPRESSOR PROTEIN 1"/>
    <property type="match status" value="1"/>
</dbReference>
<dbReference type="InterPro" id="IPR032675">
    <property type="entry name" value="LRR_dom_sf"/>
</dbReference>
<evidence type="ECO:0000256" key="2">
    <source>
        <dbReference type="ARBA" id="ARBA00022614"/>
    </source>
</evidence>
<evidence type="ECO:0000256" key="3">
    <source>
        <dbReference type="ARBA" id="ARBA00022737"/>
    </source>
</evidence>
<dbReference type="SUPFAM" id="SSF51206">
    <property type="entry name" value="cAMP-binding domain-like"/>
    <property type="match status" value="1"/>
</dbReference>
<evidence type="ECO:0000259" key="5">
    <source>
        <dbReference type="PROSITE" id="PS50042"/>
    </source>
</evidence>
<feature type="compositionally biased region" description="Low complexity" evidence="4">
    <location>
        <begin position="1671"/>
        <end position="1684"/>
    </location>
</feature>
<keyword evidence="3" id="KW-0677">Repeat</keyword>
<feature type="domain" description="Cyclic nucleotide-binding" evidence="5">
    <location>
        <begin position="257"/>
        <end position="304"/>
    </location>
</feature>
<evidence type="ECO:0000313" key="6">
    <source>
        <dbReference type="EMBL" id="GBF90234.1"/>
    </source>
</evidence>
<dbReference type="SMART" id="SM00369">
    <property type="entry name" value="LRR_TYP"/>
    <property type="match status" value="5"/>
</dbReference>
<gene>
    <name evidence="6" type="ORF">Rsub_03367</name>
</gene>
<feature type="compositionally biased region" description="Low complexity" evidence="4">
    <location>
        <begin position="825"/>
        <end position="842"/>
    </location>
</feature>
<feature type="compositionally biased region" description="Gly residues" evidence="4">
    <location>
        <begin position="1132"/>
        <end position="1141"/>
    </location>
</feature>
<dbReference type="InParanoid" id="A0A2V0NRG8"/>
<feature type="region of interest" description="Disordered" evidence="4">
    <location>
        <begin position="1631"/>
        <end position="1697"/>
    </location>
</feature>
<feature type="compositionally biased region" description="Low complexity" evidence="4">
    <location>
        <begin position="1073"/>
        <end position="1103"/>
    </location>
</feature>
<dbReference type="InterPro" id="IPR018490">
    <property type="entry name" value="cNMP-bd_dom_sf"/>
</dbReference>
<feature type="compositionally biased region" description="Acidic residues" evidence="4">
    <location>
        <begin position="608"/>
        <end position="621"/>
    </location>
</feature>
<dbReference type="Gene3D" id="3.80.10.10">
    <property type="entry name" value="Ribonuclease Inhibitor"/>
    <property type="match status" value="2"/>
</dbReference>
<sequence length="1709" mass="168849">MLAHAGAPLLSTDAQAALAAAPHERPDAALDALASHLSGVPFFAPLAAEARRCVARNTQLTELCGSGGPAAAHGADFDRSVYAIVSGSVWLVQGAREEALLILQHEARQLPDEADPAAAAPADVGAALWRWLQGAAATAASQGGTRRRAGSAGAGRGGGLAAVRLETGATFSGEGVEWSAAGAEALALLQDAAASSGQQACDGGQPGLPPKGLAVVADGGTAACLLRISGPAILEAVRANAEAAAAAAVDACCGVPALRHTPVRELRRLARHLRRVEFAPGEMLLHQGREVGGVFILLAGTVRLQVARQHAQQPQPVTPFAAPKAAADPAGCLAGDGPGGAGAAHQAGLPQEPIVLGTRGPGALLGDDFVRERRMACSAVASTRVVAFRLPPHKLPQVLDPLTLRLLARLRPQLGAAAAAALLEAAAAEERGRAAAEHRAVVLAATYGGGAAGSGAETLPSAAGRLQQERAGGAAGDSGGVPATLMRPAAAAAADADGDPAALAAAAAAQLDPSAPHTDVFESAAVAVIDLCPAPPGQQPLGSASAAAASAGEEDGAAVVLASAVDDAVAKFVAVAHDAGLRLVRLAATRYVLICELPVLGGGGDGAPGEDDEPEGEEEGGDGGGGAGGGGRRAAARSVANSLLAMGPRLAGVVARAACPYLRLCAGAAVGACFLESCSGDFVRAVSGRAWDAAARMAALAAARPGCGDAVVVTDGLRQLLARSHDLAAVGGGFLLLRETARSGGGGGGGGSTGRAPSTAPGTVPPPPPHAQQRRGGAAQARRLAAAARRQMIRKKYEALEVLLAAGEGLQRAPEYLLTQPPPAQGAAGAAAASGEAEAARSGGPGAGQARLRPRLTVRIEGGGQGEEAGESPAQTPAPAGGSEASLPASPMRAPARARAAGGVGAAGLLAAAERGGGAAGGAQQRGAAGTTGTAIQTRLQVWEEVERMRVAAGAGGGWPAAPAATATTPKSTRAGRSAIAAPWEAGAASGSGAGAAEDGAPGPRQLAAWDAPAADASGAAAAPRETKAVTFAAAEQGQGGVPFASEPRPKTVAVAWPAGALHRRVGGGAAKAAAATAAQLPGSGQPPRTSGGSGSGTPSPRRWGAGGALRRCLAINPLRRPNQRGFVPWGSGSGSSGGGSRPASGGSAGFGPPPPPRGWGALEREGDSDGRDRGSGSGGAAGSSALGSEAVHVDAARAAIGSAAGAARLAAALPLETADVNLSACGLYRLPDLDHLPRLESLAASCNHLSGPAPAPASARRPPAAPLPAGIGRLPPRLVSLCLAFNEIEALPGYLVAALPLLEELDVSFNKLTDLPPNIGDWGALRRLAASGNRLGRLPDGVAALASLRAVVVDGNELTELPPSLGASAPRLEVLSARGNRLVAAPAGLAACGCMLELDLSSNHLVPGGLDPRLLGALSSLTALRLADNPALFDEREGGSGGGGGGGLGGGGADCSSTGSRQWFEAWLGTQQLQQLQLGAASGRSPADAPARPLPSLRALELSRTGLSRLPAWLPAGLLELSASDCRLQALPAWACARLSGGLYFLDLRSNPIAALPREVSHLVALRALALEGCPCASPEACAPLRGSEDPPEGSAAWAAGWLAGRKLGRPWPPGPRARRLPAALLAAAGVPPQAREDAERATRTPAAATTPAPAPAAAPAHEQQRHEQPPAGAAPGRDASAPSPSPPPAAVTTGRRRAAIFVAPIAV</sequence>
<feature type="region of interest" description="Disordered" evidence="4">
    <location>
        <begin position="1122"/>
        <end position="1185"/>
    </location>
</feature>
<feature type="region of interest" description="Disordered" evidence="4">
    <location>
        <begin position="1436"/>
        <end position="1457"/>
    </location>
</feature>
<feature type="region of interest" description="Disordered" evidence="4">
    <location>
        <begin position="954"/>
        <end position="1022"/>
    </location>
</feature>
<dbReference type="Proteomes" id="UP000247498">
    <property type="component" value="Unassembled WGS sequence"/>
</dbReference>
<dbReference type="Gene3D" id="2.60.120.10">
    <property type="entry name" value="Jelly Rolls"/>
    <property type="match status" value="1"/>
</dbReference>
<dbReference type="InterPro" id="IPR050216">
    <property type="entry name" value="LRR_domain-containing"/>
</dbReference>
<feature type="compositionally biased region" description="Basic and acidic residues" evidence="4">
    <location>
        <begin position="1163"/>
        <end position="1175"/>
    </location>
</feature>
<dbReference type="EMBL" id="BDRX01000015">
    <property type="protein sequence ID" value="GBF90234.1"/>
    <property type="molecule type" value="Genomic_DNA"/>
</dbReference>